<feature type="domain" description="CHRD" evidence="2">
    <location>
        <begin position="45"/>
        <end position="178"/>
    </location>
</feature>
<reference evidence="3 4" key="1">
    <citation type="submission" date="2019-02" db="EMBL/GenBank/DDBJ databases">
        <title>Deep-cultivation of Planctomycetes and their phenomic and genomic characterization uncovers novel biology.</title>
        <authorList>
            <person name="Wiegand S."/>
            <person name="Jogler M."/>
            <person name="Boedeker C."/>
            <person name="Pinto D."/>
            <person name="Vollmers J."/>
            <person name="Rivas-Marin E."/>
            <person name="Kohn T."/>
            <person name="Peeters S.H."/>
            <person name="Heuer A."/>
            <person name="Rast P."/>
            <person name="Oberbeckmann S."/>
            <person name="Bunk B."/>
            <person name="Jeske O."/>
            <person name="Meyerdierks A."/>
            <person name="Storesund J.E."/>
            <person name="Kallscheuer N."/>
            <person name="Luecker S."/>
            <person name="Lage O.M."/>
            <person name="Pohl T."/>
            <person name="Merkel B.J."/>
            <person name="Hornburger P."/>
            <person name="Mueller R.-W."/>
            <person name="Bruemmer F."/>
            <person name="Labrenz M."/>
            <person name="Spormann A.M."/>
            <person name="Op den Camp H."/>
            <person name="Overmann J."/>
            <person name="Amann R."/>
            <person name="Jetten M.S.M."/>
            <person name="Mascher T."/>
            <person name="Medema M.H."/>
            <person name="Devos D.P."/>
            <person name="Kaster A.-K."/>
            <person name="Ovreas L."/>
            <person name="Rohde M."/>
            <person name="Galperin M.Y."/>
            <person name="Jogler C."/>
        </authorList>
    </citation>
    <scope>NUCLEOTIDE SEQUENCE [LARGE SCALE GENOMIC DNA]</scope>
    <source>
        <strain evidence="3 4">K22_7</strain>
    </source>
</reference>
<dbReference type="Proteomes" id="UP000318538">
    <property type="component" value="Chromosome"/>
</dbReference>
<evidence type="ECO:0000313" key="3">
    <source>
        <dbReference type="EMBL" id="QDT02394.1"/>
    </source>
</evidence>
<dbReference type="RefSeq" id="WP_145168106.1">
    <property type="nucleotide sequence ID" value="NZ_CP036525.1"/>
</dbReference>
<feature type="region of interest" description="Disordered" evidence="1">
    <location>
        <begin position="380"/>
        <end position="407"/>
    </location>
</feature>
<dbReference type="EMBL" id="CP036525">
    <property type="protein sequence ID" value="QDT02394.1"/>
    <property type="molecule type" value="Genomic_DNA"/>
</dbReference>
<evidence type="ECO:0000313" key="4">
    <source>
        <dbReference type="Proteomes" id="UP000318538"/>
    </source>
</evidence>
<keyword evidence="4" id="KW-1185">Reference proteome</keyword>
<gene>
    <name evidence="3" type="ORF">K227x_07700</name>
</gene>
<feature type="compositionally biased region" description="Low complexity" evidence="1">
    <location>
        <begin position="380"/>
        <end position="389"/>
    </location>
</feature>
<dbReference type="Pfam" id="PF07452">
    <property type="entry name" value="CHRD"/>
    <property type="match status" value="1"/>
</dbReference>
<dbReference type="KEGG" id="rlc:K227x_07700"/>
<feature type="region of interest" description="Disordered" evidence="1">
    <location>
        <begin position="315"/>
        <end position="347"/>
    </location>
</feature>
<dbReference type="SMART" id="SM00754">
    <property type="entry name" value="CHRD"/>
    <property type="match status" value="1"/>
</dbReference>
<protein>
    <submittedName>
        <fullName evidence="3">CHRD domain protein</fullName>
    </submittedName>
</protein>
<name>A0A517N5I3_9BACT</name>
<sequence length="1225" mass="139133">MTNQTKTGRPSCAGKMILLIVASGILPLSLVTATAAYSDDICSLSPPQFLLIETQQVDRAITHKSFGSFGCSYDAETKKLIVCGVFSIEDRELHKLGPVDDEGNPQSAAHIHKGRMGTDGPPVRNFTVEKENDRYRFSGNFDFSGDDTLHDLLLSEQLYVLIHTTDNKTGELRGQILAEALRGLAPADESELDQAAQDSLPDAREVKSFPAPLFQAYQDANQYPVLPVSPSILDVFADDPYPINTAGYQDIRDNDPIKDAQKRYLRRFRPTTLDQDNSVIAHPDRKSFVDHPGVQPRPARSLHYRFGVDIATNTGNPRSAVGETTKAAMPRAATVPETPPQNTPKMIRQKHPRDYYIPPDQDNPADAAALSAALSAARAAASPTAESAAIESRANRKRDPKSFEPRKMYETLPRLGTGGWGKAAFTYIDTPRGIFPDVDPFKNPPGTNMLPTVHQNMRDRRGVEMVNTLPSTPRHPYHLHDGEPHVTRLPTHSSPTDDLRFILDSIFETLTGQSVRSLWQDLDGPTMQDLFASVDRDSHHETIAKHRLELLHRAEWAIDILEGNAGAVRHGTDDHKKIDLRPSRIPSNRVYKGFALLHHSGHRRSSRVLPVYDEHGKIVSGNVDVHQIWYDGRIESDTMFYDFGWDDIPLRVKTKQGDSRTVEVRWYSPLDPQLTRQHWDAYREQRGDKKGTRSVKESFVAGLTESPPPMPRDVPWTVTFKVDILNRGEDDFSPTAIYFDYPEQVTQVRPAVPYANLNYGTRPEVAWGKMNIDGENRSMRFGPPHVAMDSTFLPLAEGTRTELKIKMAPTQYQNVHYTWGWRKHAPRAQAVENVHKRVPPRSDEFVQHYQNLKLDKSFVEARNDQPPKIPAPPPRFFRLRIDDHERMVFDGIDREFNPAHPERHVDHWVERYLDEEMLNQPRRIYTLEDGRPHTETPQEHLQRVRTTLRMQFIRLSHAPFAHPPKSSLDDDDYDPHDGPIVKLSGFSPAKRMWRAFHQIEEVLKKKNAKFEDCFYSIIDARHAYLDWKDRNHLPSGLEADTESDMTLLYVNNTLYGELSDGGLRFEKWRSRDKPADGEKPAIPGKFRVTVWNGDYFIHGYANPDFGGLRGWENQFKSSMAVGGQGSLFTFGRFHWRFNAVGGTIGVPPAVKQEFKDGALVDIVEDGSSATQLSTTGEPKYDRTQPDAIRLGVHKAWFRFNFEPSTRLRFYQFDPLHHDVAIYSVH</sequence>
<evidence type="ECO:0000259" key="2">
    <source>
        <dbReference type="SMART" id="SM00754"/>
    </source>
</evidence>
<accession>A0A517N5I3</accession>
<dbReference type="InterPro" id="IPR010895">
    <property type="entry name" value="CHRD"/>
</dbReference>
<dbReference type="OrthoDB" id="9770043at2"/>
<proteinExistence type="predicted"/>
<dbReference type="AlphaFoldDB" id="A0A517N5I3"/>
<evidence type="ECO:0000256" key="1">
    <source>
        <dbReference type="SAM" id="MobiDB-lite"/>
    </source>
</evidence>
<organism evidence="3 4">
    <name type="scientific">Rubripirellula lacrimiformis</name>
    <dbReference type="NCBI Taxonomy" id="1930273"/>
    <lineage>
        <taxon>Bacteria</taxon>
        <taxon>Pseudomonadati</taxon>
        <taxon>Planctomycetota</taxon>
        <taxon>Planctomycetia</taxon>
        <taxon>Pirellulales</taxon>
        <taxon>Pirellulaceae</taxon>
        <taxon>Rubripirellula</taxon>
    </lineage>
</organism>
<feature type="region of interest" description="Disordered" evidence="1">
    <location>
        <begin position="97"/>
        <end position="122"/>
    </location>
</feature>